<dbReference type="EMBL" id="BTSY01000003">
    <property type="protein sequence ID" value="GMT20919.1"/>
    <property type="molecule type" value="Genomic_DNA"/>
</dbReference>
<feature type="non-terminal residue" evidence="2">
    <location>
        <position position="1"/>
    </location>
</feature>
<accession>A0AAV5VT29</accession>
<proteinExistence type="predicted"/>
<feature type="compositionally biased region" description="Basic and acidic residues" evidence="1">
    <location>
        <begin position="117"/>
        <end position="127"/>
    </location>
</feature>
<protein>
    <submittedName>
        <fullName evidence="2">Uncharacterized protein</fullName>
    </submittedName>
</protein>
<name>A0AAV5VT29_9BILA</name>
<dbReference type="AlphaFoldDB" id="A0AAV5VT29"/>
<feature type="non-terminal residue" evidence="2">
    <location>
        <position position="203"/>
    </location>
</feature>
<comment type="caution">
    <text evidence="2">The sequence shown here is derived from an EMBL/GenBank/DDBJ whole genome shotgun (WGS) entry which is preliminary data.</text>
</comment>
<feature type="region of interest" description="Disordered" evidence="1">
    <location>
        <begin position="98"/>
        <end position="134"/>
    </location>
</feature>
<evidence type="ECO:0000256" key="1">
    <source>
        <dbReference type="SAM" id="MobiDB-lite"/>
    </source>
</evidence>
<gene>
    <name evidence="2" type="ORF">PFISCL1PPCAC_12216</name>
</gene>
<dbReference type="Proteomes" id="UP001432322">
    <property type="component" value="Unassembled WGS sequence"/>
</dbReference>
<evidence type="ECO:0000313" key="2">
    <source>
        <dbReference type="EMBL" id="GMT20919.1"/>
    </source>
</evidence>
<feature type="compositionally biased region" description="Polar residues" evidence="1">
    <location>
        <begin position="98"/>
        <end position="109"/>
    </location>
</feature>
<keyword evidence="3" id="KW-1185">Reference proteome</keyword>
<reference evidence="2" key="1">
    <citation type="submission" date="2023-10" db="EMBL/GenBank/DDBJ databases">
        <title>Genome assembly of Pristionchus species.</title>
        <authorList>
            <person name="Yoshida K."/>
            <person name="Sommer R.J."/>
        </authorList>
    </citation>
    <scope>NUCLEOTIDE SEQUENCE</scope>
    <source>
        <strain evidence="2">RS5133</strain>
    </source>
</reference>
<organism evidence="2 3">
    <name type="scientific">Pristionchus fissidentatus</name>
    <dbReference type="NCBI Taxonomy" id="1538716"/>
    <lineage>
        <taxon>Eukaryota</taxon>
        <taxon>Metazoa</taxon>
        <taxon>Ecdysozoa</taxon>
        <taxon>Nematoda</taxon>
        <taxon>Chromadorea</taxon>
        <taxon>Rhabditida</taxon>
        <taxon>Rhabditina</taxon>
        <taxon>Diplogasteromorpha</taxon>
        <taxon>Diplogasteroidea</taxon>
        <taxon>Neodiplogasteridae</taxon>
        <taxon>Pristionchus</taxon>
    </lineage>
</organism>
<evidence type="ECO:0000313" key="3">
    <source>
        <dbReference type="Proteomes" id="UP001432322"/>
    </source>
</evidence>
<sequence>FKHLYLFINGAKYNHNSNNNNQFQLRCLNTPKTANIHQKLRNKSIITTVISSFSTLRRFDSLNTVDNRLTSGRILCTRNCIRQFLPSLLQQALLTRTNRSTTKQRSNGDGLSIDVSDEGKRGEKEMGRVGGQSKHRDVTVNHFHLQTAPHSARSIVAVNSSDLKMNSDEYVAGSEGGIGDRAARKNLHQGVSILQLDHRLVLG</sequence>